<reference evidence="3" key="1">
    <citation type="submission" date="2016-03" db="EMBL/GenBank/DDBJ databases">
        <title>Mechanisms controlling the formation of the plant cell surface in tip-growing cells are functionally conserved among land plants.</title>
        <authorList>
            <person name="Honkanen S."/>
            <person name="Jones V.A."/>
            <person name="Morieri G."/>
            <person name="Champion C."/>
            <person name="Hetherington A.J."/>
            <person name="Kelly S."/>
            <person name="Saint-Marcoux D."/>
            <person name="Proust H."/>
            <person name="Prescott H."/>
            <person name="Dolan L."/>
        </authorList>
    </citation>
    <scope>NUCLEOTIDE SEQUENCE [LARGE SCALE GENOMIC DNA]</scope>
    <source>
        <tissue evidence="3">Whole gametophyte</tissue>
    </source>
</reference>
<comment type="caution">
    <text evidence="3">The sequence shown here is derived from an EMBL/GenBank/DDBJ whole genome shotgun (WGS) entry which is preliminary data.</text>
</comment>
<dbReference type="Pfam" id="PF01764">
    <property type="entry name" value="Lipase_3"/>
    <property type="match status" value="1"/>
</dbReference>
<dbReference type="InterPro" id="IPR002921">
    <property type="entry name" value="Fungal_lipase-type"/>
</dbReference>
<dbReference type="Gene3D" id="3.40.50.1820">
    <property type="entry name" value="alpha/beta hydrolase"/>
    <property type="match status" value="1"/>
</dbReference>
<dbReference type="GO" id="GO:0006629">
    <property type="term" value="P:lipid metabolic process"/>
    <property type="evidence" value="ECO:0007669"/>
    <property type="project" value="InterPro"/>
</dbReference>
<gene>
    <name evidence="3" type="ORF">AXG93_285s1500</name>
</gene>
<feature type="compositionally biased region" description="Low complexity" evidence="1">
    <location>
        <begin position="48"/>
        <end position="60"/>
    </location>
</feature>
<accession>A0A176VT08</accession>
<name>A0A176VT08_MARPO</name>
<evidence type="ECO:0000256" key="1">
    <source>
        <dbReference type="SAM" id="MobiDB-lite"/>
    </source>
</evidence>
<feature type="region of interest" description="Disordered" evidence="1">
    <location>
        <begin position="96"/>
        <end position="171"/>
    </location>
</feature>
<proteinExistence type="predicted"/>
<evidence type="ECO:0000313" key="4">
    <source>
        <dbReference type="Proteomes" id="UP000077202"/>
    </source>
</evidence>
<keyword evidence="4" id="KW-1185">Reference proteome</keyword>
<feature type="domain" description="Fungal lipase-type" evidence="2">
    <location>
        <begin position="560"/>
        <end position="699"/>
    </location>
</feature>
<dbReference type="GO" id="GO:0008970">
    <property type="term" value="F:phospholipase A1 activity"/>
    <property type="evidence" value="ECO:0007669"/>
    <property type="project" value="InterPro"/>
</dbReference>
<feature type="compositionally biased region" description="Low complexity" evidence="1">
    <location>
        <begin position="96"/>
        <end position="106"/>
    </location>
</feature>
<evidence type="ECO:0000313" key="3">
    <source>
        <dbReference type="EMBL" id="OAE23491.1"/>
    </source>
</evidence>
<dbReference type="AlphaFoldDB" id="A0A176VT08"/>
<feature type="region of interest" description="Disordered" evidence="1">
    <location>
        <begin position="22"/>
        <end position="67"/>
    </location>
</feature>
<dbReference type="PANTHER" id="PTHR46483">
    <property type="entry name" value="PHOSPHOLIPASE A1 PLIP2, CHLOROPLASTIC"/>
    <property type="match status" value="1"/>
</dbReference>
<dbReference type="EMBL" id="LVLJ01002837">
    <property type="protein sequence ID" value="OAE23491.1"/>
    <property type="molecule type" value="Genomic_DNA"/>
</dbReference>
<dbReference type="SUPFAM" id="SSF53474">
    <property type="entry name" value="alpha/beta-Hydrolases"/>
    <property type="match status" value="1"/>
</dbReference>
<feature type="region of interest" description="Disordered" evidence="1">
    <location>
        <begin position="446"/>
        <end position="527"/>
    </location>
</feature>
<organism evidence="3 4">
    <name type="scientific">Marchantia polymorpha subsp. ruderalis</name>
    <dbReference type="NCBI Taxonomy" id="1480154"/>
    <lineage>
        <taxon>Eukaryota</taxon>
        <taxon>Viridiplantae</taxon>
        <taxon>Streptophyta</taxon>
        <taxon>Embryophyta</taxon>
        <taxon>Marchantiophyta</taxon>
        <taxon>Marchantiopsida</taxon>
        <taxon>Marchantiidae</taxon>
        <taxon>Marchantiales</taxon>
        <taxon>Marchantiaceae</taxon>
        <taxon>Marchantia</taxon>
    </lineage>
</organism>
<dbReference type="InterPro" id="IPR043367">
    <property type="entry name" value="PLIP1/2/3"/>
</dbReference>
<dbReference type="Proteomes" id="UP000077202">
    <property type="component" value="Unassembled WGS sequence"/>
</dbReference>
<feature type="compositionally biased region" description="Basic and acidic residues" evidence="1">
    <location>
        <begin position="30"/>
        <end position="46"/>
    </location>
</feature>
<protein>
    <recommendedName>
        <fullName evidence="2">Fungal lipase-type domain-containing protein</fullName>
    </recommendedName>
</protein>
<dbReference type="PANTHER" id="PTHR46483:SF4">
    <property type="entry name" value="PHOSPHOLIPASE A1 PLIP2, CHLOROPLASTIC"/>
    <property type="match status" value="1"/>
</dbReference>
<feature type="compositionally biased region" description="Basic and acidic residues" evidence="1">
    <location>
        <begin position="494"/>
        <end position="509"/>
    </location>
</feature>
<evidence type="ECO:0000259" key="2">
    <source>
        <dbReference type="Pfam" id="PF01764"/>
    </source>
</evidence>
<dbReference type="InterPro" id="IPR029058">
    <property type="entry name" value="AB_hydrolase_fold"/>
</dbReference>
<dbReference type="CDD" id="cd00519">
    <property type="entry name" value="Lipase_3"/>
    <property type="match status" value="1"/>
</dbReference>
<feature type="compositionally biased region" description="Polar residues" evidence="1">
    <location>
        <begin position="450"/>
        <end position="471"/>
    </location>
</feature>
<feature type="compositionally biased region" description="Low complexity" evidence="1">
    <location>
        <begin position="129"/>
        <end position="140"/>
    </location>
</feature>
<sequence length="952" mass="102057">MESLICRASNVVISCGAIRGEVGGVSGGTQEKEKKAKVVDKARVGEKASPASAAAAASSASGGGGRSYTSLAPLPFPPARSLVPAPLRFLWFSNSGKNEEPGSSSGSSGGARDGRPKDSTPRNGDGDVDGAAQPDGGAAAESEQPSEDAESRSRMPGAGEEGLTSMGLLDAETERERRIDAIIDGSVRELGKFENGNAAKRWIQNLLSVNFLKKSPRIEVKVPSLEEAPAADDLQAAIGAVGIAASPSSVSASCETIVSVADESAPAGAKQTARCVGCEAEIGNSCAVDPAANPLSTLEVAHLNVTHDLESFSKFLHQVPLSELRIISQTSYLSNLAYVIPEIQASVIVRTQSFDLESCVLPTPGSDSVKTLKHCELARIHRLVFVTSSIEIKAKALAEEKEAAAAKGETDKSEAQSEAKQEFYLSPASAYALAAAAASFLKSEKKSRQAAPQKSMGDSSDQTTGTKSGETTENEGLAGPNTDVIQSSSSKASGEGEKSEKSQGDREEVPDMPSFMRPVTSVVSAEKETKQAMAKNLRSLHTCPCEWFAVDEKSGPTRIFSIQGSESFASWQANLLFEPIEFENSGLGVMVHRGIYEAAKGLYEQVLPYVLEHLKTHGESARIRFAGHSLGGSLGMLLSLMLHVRGVLNTSNLLPVYTYGAPYIMCGGDYLLKKLGLPLTHVQSIVMHRDIVPRTFACNYPDHVAEVLRRVNGTFRDHSCLVRQRLLYAPMGQLMVLQPDQRQASFHPLLPSGSGLYLIKHRSHNENKTADGSVPSREVEVRAAQRSFLNQPHPLEILSDPGSYGSEGSISKHHDPRNYYAAINSVLRSEMRRWRRIQRERRRQLWWPLVSAESSHVLEAGAKSGVITEQGPSKGVKISQGMVCGPTGQGHFVSDLAAGRATFPISVSESCKGRFSRYKSLIASQHVHMGMLLILSARMLIVQGFSVVLAWV</sequence>